<evidence type="ECO:0000313" key="2">
    <source>
        <dbReference type="EMBL" id="CAH1782303.1"/>
    </source>
</evidence>
<dbReference type="Proteomes" id="UP000749559">
    <property type="component" value="Unassembled WGS sequence"/>
</dbReference>
<dbReference type="EMBL" id="CAIIXF020000004">
    <property type="protein sequence ID" value="CAH1782303.1"/>
    <property type="molecule type" value="Genomic_DNA"/>
</dbReference>
<keyword evidence="3" id="KW-1185">Reference proteome</keyword>
<dbReference type="PROSITE" id="PS00028">
    <property type="entry name" value="ZINC_FINGER_C2H2_1"/>
    <property type="match status" value="1"/>
</dbReference>
<proteinExistence type="predicted"/>
<dbReference type="OrthoDB" id="5971732at2759"/>
<feature type="non-terminal residue" evidence="2">
    <location>
        <position position="1"/>
    </location>
</feature>
<dbReference type="AlphaFoldDB" id="A0A8S4NPF8"/>
<evidence type="ECO:0000259" key="1">
    <source>
        <dbReference type="PROSITE" id="PS00028"/>
    </source>
</evidence>
<protein>
    <recommendedName>
        <fullName evidence="1">C2H2-type domain-containing protein</fullName>
    </recommendedName>
</protein>
<reference evidence="2" key="1">
    <citation type="submission" date="2022-03" db="EMBL/GenBank/DDBJ databases">
        <authorList>
            <person name="Martin C."/>
        </authorList>
    </citation>
    <scope>NUCLEOTIDE SEQUENCE</scope>
</reference>
<feature type="domain" description="C2H2-type" evidence="1">
    <location>
        <begin position="61"/>
        <end position="82"/>
    </location>
</feature>
<name>A0A8S4NPF8_OWEFU</name>
<evidence type="ECO:0000313" key="3">
    <source>
        <dbReference type="Proteomes" id="UP000749559"/>
    </source>
</evidence>
<sequence length="114" mass="13396">DPVMVNPNSFNTLKVVLRETGKATGCKRYTHNDVKRQWLNVCFDGLPYALKMKIVFNFVTCSLCQMELEDMDDLNSHMEEHHILEDDKFFKEFDLNLLRVGDGHYEMNLIKSHE</sequence>
<gene>
    <name evidence="2" type="ORF">OFUS_LOCUS8765</name>
</gene>
<organism evidence="2 3">
    <name type="scientific">Owenia fusiformis</name>
    <name type="common">Polychaete worm</name>
    <dbReference type="NCBI Taxonomy" id="6347"/>
    <lineage>
        <taxon>Eukaryota</taxon>
        <taxon>Metazoa</taxon>
        <taxon>Spiralia</taxon>
        <taxon>Lophotrochozoa</taxon>
        <taxon>Annelida</taxon>
        <taxon>Polychaeta</taxon>
        <taxon>Sedentaria</taxon>
        <taxon>Canalipalpata</taxon>
        <taxon>Sabellida</taxon>
        <taxon>Oweniida</taxon>
        <taxon>Oweniidae</taxon>
        <taxon>Owenia</taxon>
    </lineage>
</organism>
<accession>A0A8S4NPF8</accession>
<comment type="caution">
    <text evidence="2">The sequence shown here is derived from an EMBL/GenBank/DDBJ whole genome shotgun (WGS) entry which is preliminary data.</text>
</comment>
<dbReference type="InterPro" id="IPR013087">
    <property type="entry name" value="Znf_C2H2_type"/>
</dbReference>